<dbReference type="InterPro" id="IPR051172">
    <property type="entry name" value="Chlamydia_OmcB"/>
</dbReference>
<dbReference type="Proteomes" id="UP000326354">
    <property type="component" value="Chromosome"/>
</dbReference>
<dbReference type="PANTHER" id="PTHR34819">
    <property type="entry name" value="LARGE CYSTEINE-RICH PERIPLASMIC PROTEIN OMCB"/>
    <property type="match status" value="1"/>
</dbReference>
<dbReference type="PROSITE" id="PS00018">
    <property type="entry name" value="EF_HAND_1"/>
    <property type="match status" value="1"/>
</dbReference>
<organism evidence="2 3">
    <name type="scientific">Uabimicrobium amorphum</name>
    <dbReference type="NCBI Taxonomy" id="2596890"/>
    <lineage>
        <taxon>Bacteria</taxon>
        <taxon>Pseudomonadati</taxon>
        <taxon>Planctomycetota</taxon>
        <taxon>Candidatus Uabimicrobiia</taxon>
        <taxon>Candidatus Uabimicrobiales</taxon>
        <taxon>Candidatus Uabimicrobiaceae</taxon>
        <taxon>Candidatus Uabimicrobium</taxon>
    </lineage>
</organism>
<dbReference type="InterPro" id="IPR001434">
    <property type="entry name" value="OmcB-like_DUF11"/>
</dbReference>
<reference evidence="2 3" key="1">
    <citation type="submission" date="2019-08" db="EMBL/GenBank/DDBJ databases">
        <title>Complete genome sequence of Candidatus Uab amorphum.</title>
        <authorList>
            <person name="Shiratori T."/>
            <person name="Suzuki S."/>
            <person name="Kakizawa Y."/>
            <person name="Ishida K."/>
        </authorList>
    </citation>
    <scope>NUCLEOTIDE SEQUENCE [LARGE SCALE GENOMIC DNA]</scope>
    <source>
        <strain evidence="2 3">SRT547</strain>
    </source>
</reference>
<dbReference type="InterPro" id="IPR018247">
    <property type="entry name" value="EF_Hand_1_Ca_BS"/>
</dbReference>
<dbReference type="Gene3D" id="2.60.40.740">
    <property type="match status" value="6"/>
</dbReference>
<evidence type="ECO:0000313" key="3">
    <source>
        <dbReference type="Proteomes" id="UP000326354"/>
    </source>
</evidence>
<evidence type="ECO:0000259" key="1">
    <source>
        <dbReference type="Pfam" id="PF01345"/>
    </source>
</evidence>
<dbReference type="OrthoDB" id="254354at2"/>
<dbReference type="PANTHER" id="PTHR34819:SF3">
    <property type="entry name" value="CELL SURFACE PROTEIN"/>
    <property type="match status" value="1"/>
</dbReference>
<protein>
    <recommendedName>
        <fullName evidence="1">DUF11 domain-containing protein</fullName>
    </recommendedName>
</protein>
<feature type="domain" description="DUF11" evidence="1">
    <location>
        <begin position="5506"/>
        <end position="5627"/>
    </location>
</feature>
<keyword evidence="3" id="KW-1185">Reference proteome</keyword>
<dbReference type="RefSeq" id="WP_151969386.1">
    <property type="nucleotide sequence ID" value="NZ_AP019860.1"/>
</dbReference>
<sequence>MASRKKKLLLEPLEQRIMLDAVPDVQQLDVPATGFLNEAFSFDITFENDGDQEGFRPFIDLTIPNGIDVDSIQFAGTELAKSEIEFKDKDGDGIFVAKHPITGETLIQDTQEGTIPLETVFAVEIPFGSFTNEQVVDITVTGTLNNQSLLGVPLDIKAQGIFAFGNDALNNPGEDPPIRGELKTSSITPTVLQLDKANDAPEGETATGPNFARTFTLTIDVADQETVDNIVVIDTLPDNLEFLGVTDDDGIVAEGGVISFDAATNQLRIDIASISGELGPEKTIDYQAFVKEFDGNNNNVVDPVNGAPGVSINQAVVTADFTDPDNLVIDTDGDEIPDAPETVVITDDAESTIQDLALAIQKSATIIENPNTNVVGVSPGDTIEYTINFQVSDFFDLQNLVFNDQFSDGQIFDNAFTPTFQIFNNNGLEVPVTQFAAEDFDVVVNADETTNVTFRIDGDFTGGLSDDPNRLQNNGGLTGQIKFQTTVLEEFKLDGSNLDAGDSITNDITVSAEIDGNRFTFDDSGTVLTINEIQAQKKIIALNGIAAEAGSVVPGDTVTFSLFTALPTTDVEDFFIKDFLPLPIFEAIEFNNVNFTNEISADPPEAGVIRFGARTSGLPTNPDGTIDAQFIPDITVDAAQNSILFDFGDIEFENANSAEVEIVFTVTTTDAPFGEGLLLTNQAINSFSALQEQSIINFKVREAVLDIDKAVVSTSNPDANFLDSIGPVVFDDPGSAGVAFSETINSQNIKDNRINSNVEDVNGGDLVKFAIVVENTGTARNGAFDILITDNIPPGFEIPDIADFPQGINLQVTDGAGNVLDFTNANDGAIVDGLELFADGIKLVDNPGDPANDIEPSGALATAAFLQIDPENGEVEIPNTTGSNILVITYDLAVIEEVPANSKHVNEAFIENFATAEGGENFAVADNGNAGLDLSDKAVAIIQDVQIDKQIINTSVGDDVNREVAIGEVVTFQLEVTLPDGQNDLNLIDNLPPGFDFIEGSARVITDIDGDGTDDFDGQNNADGSFDFTEVIVGDTVLAPEVDVQLEAFVNGVLVDNAFDAAENTEGGDSLVFVTTLTGGGDADALDIVLTQEIPPASVINNITLDIPGTSEGAITLIEDKHFTVFDGTIIFNGIDDIERSLINDLGLGAQMIFTIDTTVANVEPNTIDIAQQAEVNGVVLDADGVANLQDGDIIEFTTTLTHNGTTPFTINPPVSYLETLPANTTFDPNSVRVVSEGFISTLSSGSFEFNAANNTLEITEFGRTQDLTIGEVMEIQFSVVVGEDPVAEQDILENDVVVDVKPVSVEDLTEIPRATFGGDVAGNLAFTFRDVETFNDSGTFLVEYKAIVTNDAANVGLNNPQTAANVTNTQVTLFSFDSEKNRTTISYQNQLENLDTDDGDITNEDGATRIVFNDVITGKLDKNSITADGIGLVEGTHFVVEGNNLKIFDLSSIEELGPDSTALIRYVSVVDGEFNQVINDQSSVTFLDAEQTVLNNEVFADVLNDGTAAVKDIEHVIVTEPQLIIDKQMGDGIFDAGDTVEITLTVANPSTTDPFTGAELENGATGAAFDIVIEDILDNELFVAGSVVFTETPAGFVGTETDNGDNTSTIEFAKAVDATSSNTIGVDEELTFTFNVTLATTVNGNEFISNTAQITEYSSVPNIADSVPVDENNPSEDELRLLADDALAIANQRTFDAVDSNEDQLRINTIEVQKAIVGDTDFTVGEIINYRVIIDLPEATLPQFTFNDILDEGLAFVGVTSITAATGITTTIGNNNFDVVAANQVISDEGNGDTAVARKLDLNFGTVVNTNFTDGLATDNNTITIEYQAVVLNANVVQDGETLDNTVTISYEGREPDSDDATATVNIVEPNISIDKVVLDAETGDPVENTGGDAGDQLIFQITLTSDGNADAFDIVLSDAIPDGISLVPGTLQTVSGTTDQLNEDIANNSIEVVVEELLIGQSVTVQFQIDVDDDVVLGEAIQNNADVTFTSLGDDAELQLAGSGAANILAVERTGDPNDPGEDNNFTAEDDASVTIFEPVLTKSIVATSAAHTDANASDNVQVAIGEVVRFRLDIEFPETVLDDTVIRDQLAEGLEFLGNTTLSFVAEEDFGNPANIEGADNDAIPPTFDLDAVAGAVVQNGQDLQFNIGDIQNNDRDDNAERIIIEFDAIVKDNLAINLNNTQHQNTFDLDGEQLQDVRTSNQVQLNVEEPILQTKLTQQVNGETVDNDKIGNFDAGDIITYTAEVSHAGDSQSDAFDLTIALDIPAQTVIDATSFVIGGIAVDPTPFIVDDGNGNLSIELNADDLNNIAANLDDLALNDALVITYDTVVQDQANPGDTFAIDFDVDFTTLPGDVDDDANDQLIEERTRSVNNSIQMDSVKQIAVETNIGVDNDNDGVVDLTDFQIGDDVPVQIDADVLEGTNENVVITQVIPAGIDFDLNTFVINLDNGVTAENVTDNGDGTFTIDPTKVTTAVDGDGNTVLTIELGDVVNEGSTDFNPEQLGDANTRGDIQPDITINFDGTVLDDAVNNNNGDTKDFATTITTADDAGNEVASDNDNDQVAIIEAVLDVAVTQAVTNDGVTTAVNDDDVFDFDAGDTISYTATINHNAASANNAEAFDLNIALDIPVNTELRTLDLGDGNIINDPVVLANFTVDTNGDGIDDQIQISDAQLEAVGLENLARNDTLVVNYNVEILDTAVVGDNFAVDATVDFDSQEDVGPNTDAAGNEISRAGQQAQDNIAINSAAQIAVETNIGVDNNNDGVVDLTDFQIGDDIPVQIDADVLEGTSENVIITQVIPAGIEFDLNTFVINLDPGVTAENVTDNGDGTFTIDPTKIITAVDGDGNTVLTIELGDVVNEGSANFNPEQLGDANTRGDDQPDITINFDTVVLDDVANNNNGDAKDFATAITTADDAGNEVASDNDNDQVQIAEPILDIALAQQINGESVNDGVAFDFDAGDTITYNAIFSHNNASTAEAFDLNISLDIPQNTEIQRLDIGGNILDVNNGDDLTPFLTDDNGDGVFDRITISDTQLQLLGLDDLPLGDDLQVNFDALLLDTANPGDDFIVNANVDFDSQDNVGDNDIQRPNNAVNSINVLSTNVINVETTLGNDTAQVGDSVPVTIDTDVVEGTTENVIIRQVIPAGIEIDEAQILAGITLGNNITTDDPQVQIIDNGDGTQTLVVNFGDVVKQGNDGFNIDNLGDTNDVNDNDFDIRIEFDAEVLNDVDVNNNGNRKDFQTTVESQDDAGNIKVSSLQDADSFTIVEPVLDIQQQQFIDDGAGNLVEVNDGSLDVAVDAGNIITYVSTISHNAASSGDAFDLTYSEVIPENTLLDTNSVAVTFTDENNVANTVSLVENTHFTFDADTGDFIIFNLDDAGLGITDNLPQNNTLTVTYDTIVQDDARPGDVFTTNAQIDFDSVDGDDVNERDGSANDDVSLASAKFINVEAHVGDGVTDFQIGDSIPVTIDGDVLEGTTENVVFTQVIPAGIDFNLDTFVISLDDGVTAANVTDNGDGTFTIDPTKVTTALDGDGNTILTVELGDVVNEGNAPFNPEVLGDPNNVNDNDFDIRITFDGEVLNDDALNNNGDNKGFVTSVESQDDNGDAIIASAEDNDTVNIVEPVLDIVQQQFINNRLVEVNDGSLDIEIDAGDIISYTSTITHNGSSAADAFDLNYTDVIPAGTLLKTDTVVVIFTDAQGNTTGELPLNVNEHFTFDADTGDFTILNLDGVNGINDNLPQGATLEIRYDTIVQDTANPGDVFATDAQINFDSVDGDNDNERDGSANDKVSLASKQFINVEAHVGIDNDNDGVVDVTDFQIGDNIPITIDVDVVEGTTENVVVQQILPAGIELDAAEILAGITRGADVTTDAPQVQIVDNGDGTQTLTVDFGNVVNAGNNNDLFNPEELGDPNNVDDNNFDIRIEFGGEILNDEALNNNGDNKAFVTSVESQDNNGDAVIASAEDNDAISIIEPVLDIVQQQFIDDGNGNIVEINDGDTDIALDAGDTISYTSTVTHNASSTADAFDLTYTDIVPEDTLLDTDSVTVTFNNGAPIALVENVHFTFDPVTREFNIFNLDDANLGIDNNLPQDNTLAISYDVVIQNTAVVGDTFATDAQINFDSVEGVDANERSKSANDNVILAAEANIDLEAHVGIDANNDGVIDDTEFQIGESVPISLDVSLVEGVTENVVIEQIIPAGIEIDVNDVLAGITFDADATPERAQPIVQIVDNGDGTQTLSIDFGDVTNNGNDGAADPEGALGDPQNVDDNQFDIRIEFNGEILNDNALNNNGDVKSFFSTVQSRDDNGNVVIASGVEQDSITIIEPVLDIVQQQFVDNVEINDGDIDVELDAGDTISYISTINHNASSTADAFDLVYTDTVPENTLLDLNSVEVSLVDQNGDPVLDENGAPVIVELQANQFTFDEVTREFTIDFEDLGIDNTLAQDNAFVISYDVTVQNAAKPLDTFATNAQINFDSIAGDDANERSGSANDDVKLSSKNEINVEAHIGVDEDNDGVIDITDFQIGDTVPVTIDVDIVEGTNENVIVSQVIPAGIQVDINDVLAGIEPGNGVTTDDPQVEIVDNGDGTQTLTIDFGNVVNEGDPGFNNRVLDLGQIDNNDFDIQIKFGAVVLNDDVNNNNGENKAFATTVQSQDDNGDAIIVSSTDNDAITIVEPVLDIVQQQFVDNIEINDGDIDVELDAGDTISYISTINHNASSTADAFDLVYTDTVPENTLLDLNSVEVSLVDQNGDPVLDENGAPVIVELQANQFTFDEVTREFTIDFEDLGIDNTLAQDNAFVISYDVTVQNAAKPLDTFATNAQINFDSIAGDNANERSGSANDDVKLSSKNEINVEAHIGIDGDNDGVVDITDFQIGESVPVAIDVDVVEGTTDNVIVSQVIPAGIEVDINDVLAGITRGNGVTTDDPQVQIVDNGDGTQTLTVDFGDVVNVGNDGFNNRVLGDPANINDNDFDIRIEFDGVILNEDVNNNGDNKAFVTTVESQDDNGNVLITSAADNDNAAIVEPALDITITPDNNTPFNGDTVNFTVDITHLANSAADAHDLQTTIAIPDGFTFNGDANVPDGVVLQQVGNELIVTLETLPQGDAVTFDFDLDLLNVAIGTNIDVDASLVFDSQLGAGDNDVQRTGNANDDGGDVNDLNNINSTQLTVFGSDLEVTVDDGVEEVLPGDDVSFTLNITNNGNTNSTGIVLEHTLPATVDINELNILDENGNDITANVNVVPNGDGTFTLEFPNFDLGPNGSTTNFTVNTKVLDVIPAAVVDFNSTAAVNDDGANGIDPTPENNANDDADNLIAAPDLFIDKSTDETEFFAGDTVTYNIVVQNNGNQDATGVSVSDTLQNELNFQFATAVLADGSNVLLTEQPITVVSFANLPQEIDPEDVITEFNGEFVVALDDVPQEVIDNGFANNTFDTTGAFDVATNNFSLAIGDFAVGDEVTIQLVATVDDVVAAFVEDITNTITVTDDGANGEDLNAADNVAQEVDLLVSTPDLQILKTNNVGTLQPGQQTTYELTIRNLGQQESINIEVIDTLPEGVFDFVEASDDGVFDPDTEQITFNIDSIEGLSEKTVTVTLQVKDDLLSSGIRTITNIASVADDGSQGIDLTPENNIAQDVDDFLFFVFDALDSNPVFDPADPSGNDNGFGDPVRLRRQPFLTIDPIYSGTAAPNSSQQVVIYGSNGNIIGTQTVMADTGGNWLATFPNTVIFEQPHHIEIVSQQSHVIEDAGYNMRTYFSSVLHSSVFAKELSSIDDLEAQLTPEQVETLVEWQQQALLQLQGNSGFLYEFLPQGAIPSTK</sequence>
<feature type="domain" description="DUF11" evidence="1">
    <location>
        <begin position="5314"/>
        <end position="5366"/>
    </location>
</feature>
<dbReference type="EMBL" id="AP019860">
    <property type="protein sequence ID" value="BBM85276.1"/>
    <property type="molecule type" value="Genomic_DNA"/>
</dbReference>
<feature type="domain" description="DUF11" evidence="1">
    <location>
        <begin position="1888"/>
        <end position="1995"/>
    </location>
</feature>
<dbReference type="NCBIfam" id="TIGR01451">
    <property type="entry name" value="B_ant_repeat"/>
    <property type="match status" value="4"/>
</dbReference>
<dbReference type="Pfam" id="PF01345">
    <property type="entry name" value="DUF11"/>
    <property type="match status" value="3"/>
</dbReference>
<gene>
    <name evidence="2" type="ORF">UABAM_03640</name>
</gene>
<dbReference type="KEGG" id="uam:UABAM_03640"/>
<evidence type="ECO:0000313" key="2">
    <source>
        <dbReference type="EMBL" id="BBM85276.1"/>
    </source>
</evidence>
<dbReference type="InterPro" id="IPR047589">
    <property type="entry name" value="DUF11_rpt"/>
</dbReference>
<accession>A0A5S9IPK6</accession>
<name>A0A5S9IPK6_UABAM</name>
<proteinExistence type="predicted"/>